<feature type="region of interest" description="Disordered" evidence="5">
    <location>
        <begin position="1"/>
        <end position="29"/>
    </location>
</feature>
<evidence type="ECO:0000259" key="7">
    <source>
        <dbReference type="Pfam" id="PF01490"/>
    </source>
</evidence>
<comment type="subcellular location">
    <subcellularLocation>
        <location evidence="1">Membrane</location>
        <topology evidence="1">Multi-pass membrane protein</topology>
    </subcellularLocation>
</comment>
<feature type="domain" description="Amino acid transporter transmembrane" evidence="7">
    <location>
        <begin position="34"/>
        <end position="343"/>
    </location>
</feature>
<keyword evidence="4 6" id="KW-0472">Membrane</keyword>
<sequence>MAREALEKSSSESTGLREHESGDSEQSEDLKGAKHTLGFFDVVVLRVLGYPGQLLCSLSIAFAQITTVIAYLDTISDSIESYVLQGQRSIVLALIGAVVASLSTVKTLTGVSYLSLMGLLTYLVIFIALVVEAFRYGFDGTLGDSTKALRASGRDYGTWFGISAFAFGGFAIAVVVYDDMKEPRHFYRVVSMTYLAVWLFYTAFALLGYFCYGEHTDEVIYFNFPDNSALKQICVASVCVVLLLTYVVQMMPVYSWAESFSKDIMHYAVVRGIIVLLTLVIALFVRNLVLTITIGGAVASAVSSFVLPPVAYLIVQPRAHWTEWVLAVGLVVLGVGGAVHSIITV</sequence>
<evidence type="ECO:0000256" key="6">
    <source>
        <dbReference type="SAM" id="Phobius"/>
    </source>
</evidence>
<keyword evidence="2 6" id="KW-0812">Transmembrane</keyword>
<evidence type="ECO:0000256" key="4">
    <source>
        <dbReference type="ARBA" id="ARBA00023136"/>
    </source>
</evidence>
<feature type="transmembrane region" description="Helical" evidence="6">
    <location>
        <begin position="230"/>
        <end position="248"/>
    </location>
</feature>
<evidence type="ECO:0000256" key="3">
    <source>
        <dbReference type="ARBA" id="ARBA00022989"/>
    </source>
</evidence>
<protein>
    <recommendedName>
        <fullName evidence="7">Amino acid transporter transmembrane domain-containing protein</fullName>
    </recommendedName>
</protein>
<keyword evidence="3 6" id="KW-1133">Transmembrane helix</keyword>
<dbReference type="PANTHER" id="PTHR22950:SF349">
    <property type="entry name" value="AMINO ACID TRANSPORTER TRANSMEMBRANE DOMAIN-CONTAINING PROTEIN"/>
    <property type="match status" value="1"/>
</dbReference>
<dbReference type="GO" id="GO:0005774">
    <property type="term" value="C:vacuolar membrane"/>
    <property type="evidence" value="ECO:0007669"/>
    <property type="project" value="TreeGrafter"/>
</dbReference>
<feature type="transmembrane region" description="Helical" evidence="6">
    <location>
        <begin position="189"/>
        <end position="210"/>
    </location>
</feature>
<name>A0A7S1M3I3_ALECA</name>
<dbReference type="PANTHER" id="PTHR22950">
    <property type="entry name" value="AMINO ACID TRANSPORTER"/>
    <property type="match status" value="1"/>
</dbReference>
<dbReference type="InterPro" id="IPR013057">
    <property type="entry name" value="AA_transpt_TM"/>
</dbReference>
<feature type="transmembrane region" description="Helical" evidence="6">
    <location>
        <begin position="268"/>
        <end position="286"/>
    </location>
</feature>
<dbReference type="GO" id="GO:0015179">
    <property type="term" value="F:L-amino acid transmembrane transporter activity"/>
    <property type="evidence" value="ECO:0007669"/>
    <property type="project" value="TreeGrafter"/>
</dbReference>
<evidence type="ECO:0000256" key="1">
    <source>
        <dbReference type="ARBA" id="ARBA00004141"/>
    </source>
</evidence>
<feature type="transmembrane region" description="Helical" evidence="6">
    <location>
        <begin position="156"/>
        <end position="177"/>
    </location>
</feature>
<feature type="transmembrane region" description="Helical" evidence="6">
    <location>
        <begin position="292"/>
        <end position="315"/>
    </location>
</feature>
<evidence type="ECO:0000256" key="5">
    <source>
        <dbReference type="SAM" id="MobiDB-lite"/>
    </source>
</evidence>
<evidence type="ECO:0000313" key="8">
    <source>
        <dbReference type="EMBL" id="CAD9120679.1"/>
    </source>
</evidence>
<feature type="transmembrane region" description="Helical" evidence="6">
    <location>
        <begin position="114"/>
        <end position="136"/>
    </location>
</feature>
<organism evidence="8">
    <name type="scientific">Alexandrium catenella</name>
    <name type="common">Red tide dinoflagellate</name>
    <name type="synonym">Gonyaulax catenella</name>
    <dbReference type="NCBI Taxonomy" id="2925"/>
    <lineage>
        <taxon>Eukaryota</taxon>
        <taxon>Sar</taxon>
        <taxon>Alveolata</taxon>
        <taxon>Dinophyceae</taxon>
        <taxon>Gonyaulacales</taxon>
        <taxon>Pyrocystaceae</taxon>
        <taxon>Alexandrium</taxon>
    </lineage>
</organism>
<proteinExistence type="predicted"/>
<feature type="transmembrane region" description="Helical" evidence="6">
    <location>
        <begin position="84"/>
        <end position="102"/>
    </location>
</feature>
<dbReference type="AlphaFoldDB" id="A0A7S1M3I3"/>
<dbReference type="Pfam" id="PF01490">
    <property type="entry name" value="Aa_trans"/>
    <property type="match status" value="1"/>
</dbReference>
<evidence type="ECO:0000256" key="2">
    <source>
        <dbReference type="ARBA" id="ARBA00022692"/>
    </source>
</evidence>
<dbReference type="EMBL" id="HBGE01028464">
    <property type="protein sequence ID" value="CAD9120679.1"/>
    <property type="molecule type" value="Transcribed_RNA"/>
</dbReference>
<reference evidence="8" key="1">
    <citation type="submission" date="2021-01" db="EMBL/GenBank/DDBJ databases">
        <authorList>
            <person name="Corre E."/>
            <person name="Pelletier E."/>
            <person name="Niang G."/>
            <person name="Scheremetjew M."/>
            <person name="Finn R."/>
            <person name="Kale V."/>
            <person name="Holt S."/>
            <person name="Cochrane G."/>
            <person name="Meng A."/>
            <person name="Brown T."/>
            <person name="Cohen L."/>
        </authorList>
    </citation>
    <scope>NUCLEOTIDE SEQUENCE</scope>
    <source>
        <strain evidence="8">OF101</strain>
    </source>
</reference>
<feature type="transmembrane region" description="Helical" evidence="6">
    <location>
        <begin position="324"/>
        <end position="343"/>
    </location>
</feature>
<accession>A0A7S1M3I3</accession>
<gene>
    <name evidence="8" type="ORF">ACAT0790_LOCUS17097</name>
</gene>